<feature type="compositionally biased region" description="Low complexity" evidence="1">
    <location>
        <begin position="267"/>
        <end position="307"/>
    </location>
</feature>
<evidence type="ECO:0000313" key="3">
    <source>
        <dbReference type="EMBL" id="KAF9076779.1"/>
    </source>
</evidence>
<feature type="region of interest" description="Disordered" evidence="1">
    <location>
        <begin position="263"/>
        <end position="310"/>
    </location>
</feature>
<dbReference type="Proteomes" id="UP000772434">
    <property type="component" value="Unassembled WGS sequence"/>
</dbReference>
<dbReference type="EMBL" id="JADNRY010000005">
    <property type="protein sequence ID" value="KAF9076779.1"/>
    <property type="molecule type" value="Genomic_DNA"/>
</dbReference>
<feature type="transmembrane region" description="Helical" evidence="2">
    <location>
        <begin position="320"/>
        <end position="340"/>
    </location>
</feature>
<keyword evidence="2" id="KW-0472">Membrane</keyword>
<dbReference type="PANTHER" id="PTHR16861:SF4">
    <property type="entry name" value="SH3 DOMAIN PROTEIN (AFU_ORTHOLOGUE AFUA_1G13610)"/>
    <property type="match status" value="1"/>
</dbReference>
<comment type="caution">
    <text evidence="3">The sequence shown here is derived from an EMBL/GenBank/DDBJ whole genome shotgun (WGS) entry which is preliminary data.</text>
</comment>
<organism evidence="3 4">
    <name type="scientific">Rhodocollybia butyracea</name>
    <dbReference type="NCBI Taxonomy" id="206335"/>
    <lineage>
        <taxon>Eukaryota</taxon>
        <taxon>Fungi</taxon>
        <taxon>Dikarya</taxon>
        <taxon>Basidiomycota</taxon>
        <taxon>Agaricomycotina</taxon>
        <taxon>Agaricomycetes</taxon>
        <taxon>Agaricomycetidae</taxon>
        <taxon>Agaricales</taxon>
        <taxon>Marasmiineae</taxon>
        <taxon>Omphalotaceae</taxon>
        <taxon>Rhodocollybia</taxon>
    </lineage>
</organism>
<dbReference type="AlphaFoldDB" id="A0A9P5Q8E7"/>
<gene>
    <name evidence="3" type="ORF">BDP27DRAFT_1442163</name>
</gene>
<accession>A0A9P5Q8E7</accession>
<proteinExistence type="predicted"/>
<feature type="transmembrane region" description="Helical" evidence="2">
    <location>
        <begin position="125"/>
        <end position="144"/>
    </location>
</feature>
<evidence type="ECO:0000256" key="1">
    <source>
        <dbReference type="SAM" id="MobiDB-lite"/>
    </source>
</evidence>
<reference evidence="3" key="1">
    <citation type="submission" date="2020-11" db="EMBL/GenBank/DDBJ databases">
        <authorList>
            <consortium name="DOE Joint Genome Institute"/>
            <person name="Ahrendt S."/>
            <person name="Riley R."/>
            <person name="Andreopoulos W."/>
            <person name="Labutti K."/>
            <person name="Pangilinan J."/>
            <person name="Ruiz-Duenas F.J."/>
            <person name="Barrasa J.M."/>
            <person name="Sanchez-Garcia M."/>
            <person name="Camarero S."/>
            <person name="Miyauchi S."/>
            <person name="Serrano A."/>
            <person name="Linde D."/>
            <person name="Babiker R."/>
            <person name="Drula E."/>
            <person name="Ayuso-Fernandez I."/>
            <person name="Pacheco R."/>
            <person name="Padilla G."/>
            <person name="Ferreira P."/>
            <person name="Barriuso J."/>
            <person name="Kellner H."/>
            <person name="Castanera R."/>
            <person name="Alfaro M."/>
            <person name="Ramirez L."/>
            <person name="Pisabarro A.G."/>
            <person name="Kuo A."/>
            <person name="Tritt A."/>
            <person name="Lipzen A."/>
            <person name="He G."/>
            <person name="Yan M."/>
            <person name="Ng V."/>
            <person name="Cullen D."/>
            <person name="Martin F."/>
            <person name="Rosso M.-N."/>
            <person name="Henrissat B."/>
            <person name="Hibbett D."/>
            <person name="Martinez A.T."/>
            <person name="Grigoriev I.V."/>
        </authorList>
    </citation>
    <scope>NUCLEOTIDE SEQUENCE</scope>
    <source>
        <strain evidence="3">AH 40177</strain>
    </source>
</reference>
<evidence type="ECO:0000256" key="2">
    <source>
        <dbReference type="SAM" id="Phobius"/>
    </source>
</evidence>
<protein>
    <submittedName>
        <fullName evidence="3">Uncharacterized protein</fullName>
    </submittedName>
</protein>
<name>A0A9P5Q8E7_9AGAR</name>
<evidence type="ECO:0000313" key="4">
    <source>
        <dbReference type="Proteomes" id="UP000772434"/>
    </source>
</evidence>
<keyword evidence="2" id="KW-0812">Transmembrane</keyword>
<keyword evidence="2" id="KW-1133">Transmembrane helix</keyword>
<keyword evidence="4" id="KW-1185">Reference proteome</keyword>
<sequence>MTAEASTLAAEASTLSVEASTLSAEASTLAAEASTLAADASSLSAAATSATSLLTTAASTNSTIQITFPDQREATTESFATSSFTTTGALSIFTTDGRTTTSTTPVISTSVTIVPVSGKSVSGGIIGGVIATVVVLVAIILILYRLHRRKKASVEGKMSELGSDYPPKPEPFLVTLPRPLNSTATRPSRISSVALSADLSSNPAVLGSTHQSASIVAATAGEDTDFDDEKPADLTILATVESVNVHQVLETKVLGGAACEASGLKLESSPSESRSSEPTPSKSTPSETSPVPSSFNPTTPTIPPSSSVDGGLSKASIRGIVTVVIAAVAVMVGAIVFYHINRRKKAKASELGSGYSPNPERPEPSLLAARLPRTATDGSIAVRHSRDLSMNLSSSGAIFESAVQSASLVLATGESHGVELH</sequence>
<dbReference type="PANTHER" id="PTHR16861">
    <property type="entry name" value="GLYCOPROTEIN 38"/>
    <property type="match status" value="1"/>
</dbReference>